<proteinExistence type="predicted"/>
<dbReference type="AlphaFoldDB" id="A0A839Q264"/>
<evidence type="ECO:0000313" key="2">
    <source>
        <dbReference type="Proteomes" id="UP000590811"/>
    </source>
</evidence>
<organism evidence="1 2">
    <name type="scientific">Terracoccus luteus</name>
    <dbReference type="NCBI Taxonomy" id="53356"/>
    <lineage>
        <taxon>Bacteria</taxon>
        <taxon>Bacillati</taxon>
        <taxon>Actinomycetota</taxon>
        <taxon>Actinomycetes</taxon>
        <taxon>Micrococcales</taxon>
        <taxon>Intrasporangiaceae</taxon>
        <taxon>Terracoccus</taxon>
    </lineage>
</organism>
<comment type="caution">
    <text evidence="1">The sequence shown here is derived from an EMBL/GenBank/DDBJ whole genome shotgun (WGS) entry which is preliminary data.</text>
</comment>
<dbReference type="Proteomes" id="UP000590811">
    <property type="component" value="Unassembled WGS sequence"/>
</dbReference>
<feature type="non-terminal residue" evidence="1">
    <location>
        <position position="1"/>
    </location>
</feature>
<dbReference type="EMBL" id="JACHVT010000005">
    <property type="protein sequence ID" value="MBB2987182.1"/>
    <property type="molecule type" value="Genomic_DNA"/>
</dbReference>
<dbReference type="NCBIfam" id="TIGR01167">
    <property type="entry name" value="LPXTG_anchor"/>
    <property type="match status" value="1"/>
</dbReference>
<sequence length="38" mass="3502">GQTGANTGMLALGGGLLLAAAGTGAFAAKRRTTARAGA</sequence>
<reference evidence="1 2" key="1">
    <citation type="submission" date="2020-08" db="EMBL/GenBank/DDBJ databases">
        <title>Genomic Encyclopedia of Type Strains, Phase IV (KMG-V): Genome sequencing to study the core and pangenomes of soil and plant-associated prokaryotes.</title>
        <authorList>
            <person name="Whitman W."/>
        </authorList>
    </citation>
    <scope>NUCLEOTIDE SEQUENCE [LARGE SCALE GENOMIC DNA]</scope>
    <source>
        <strain evidence="1 2">B3ACCR2</strain>
    </source>
</reference>
<evidence type="ECO:0000313" key="1">
    <source>
        <dbReference type="EMBL" id="MBB2987182.1"/>
    </source>
</evidence>
<gene>
    <name evidence="1" type="ORF">FHW14_002365</name>
</gene>
<protein>
    <submittedName>
        <fullName evidence="1">LPXTG-motif cell wall-anchored protein</fullName>
    </submittedName>
</protein>
<accession>A0A839Q264</accession>
<name>A0A839Q264_9MICO</name>